<feature type="compositionally biased region" description="Low complexity" evidence="10">
    <location>
        <begin position="388"/>
        <end position="399"/>
    </location>
</feature>
<protein>
    <submittedName>
        <fullName evidence="12">ARAD1C37444p</fullName>
    </submittedName>
</protein>
<feature type="region of interest" description="Disordered" evidence="10">
    <location>
        <begin position="183"/>
        <end position="211"/>
    </location>
</feature>
<keyword evidence="5" id="KW-0862">Zinc</keyword>
<dbReference type="InterPro" id="IPR013087">
    <property type="entry name" value="Znf_C2H2_type"/>
</dbReference>
<accession>A0A060T3Y6</accession>
<keyword evidence="2" id="KW-0479">Metal-binding</keyword>
<evidence type="ECO:0000259" key="11">
    <source>
        <dbReference type="PROSITE" id="PS50157"/>
    </source>
</evidence>
<evidence type="ECO:0000256" key="1">
    <source>
        <dbReference type="ARBA" id="ARBA00004123"/>
    </source>
</evidence>
<dbReference type="PROSITE" id="PS50157">
    <property type="entry name" value="ZINC_FINGER_C2H2_2"/>
    <property type="match status" value="2"/>
</dbReference>
<name>A0A060T3Y6_BLAAD</name>
<dbReference type="GO" id="GO:0045944">
    <property type="term" value="P:positive regulation of transcription by RNA polymerase II"/>
    <property type="evidence" value="ECO:0007669"/>
    <property type="project" value="UniProtKB-ARBA"/>
</dbReference>
<proteinExistence type="predicted"/>
<dbReference type="GO" id="GO:0008270">
    <property type="term" value="F:zinc ion binding"/>
    <property type="evidence" value="ECO:0007669"/>
    <property type="project" value="UniProtKB-KW"/>
</dbReference>
<dbReference type="InterPro" id="IPR036236">
    <property type="entry name" value="Znf_C2H2_sf"/>
</dbReference>
<evidence type="ECO:0000256" key="3">
    <source>
        <dbReference type="ARBA" id="ARBA00022737"/>
    </source>
</evidence>
<organism evidence="12">
    <name type="scientific">Blastobotrys adeninivorans</name>
    <name type="common">Yeast</name>
    <name type="synonym">Arxula adeninivorans</name>
    <dbReference type="NCBI Taxonomy" id="409370"/>
    <lineage>
        <taxon>Eukaryota</taxon>
        <taxon>Fungi</taxon>
        <taxon>Dikarya</taxon>
        <taxon>Ascomycota</taxon>
        <taxon>Saccharomycotina</taxon>
        <taxon>Dipodascomycetes</taxon>
        <taxon>Dipodascales</taxon>
        <taxon>Trichomonascaceae</taxon>
        <taxon>Blastobotrys</taxon>
    </lineage>
</organism>
<gene>
    <name evidence="12" type="ORF">GNLVRS02_ARAD1C37444g</name>
</gene>
<dbReference type="SMART" id="SM00355">
    <property type="entry name" value="ZnF_C2H2"/>
    <property type="match status" value="3"/>
</dbReference>
<dbReference type="GO" id="GO:0005634">
    <property type="term" value="C:nucleus"/>
    <property type="evidence" value="ECO:0007669"/>
    <property type="project" value="UniProtKB-SubCell"/>
</dbReference>
<feature type="region of interest" description="Disordered" evidence="10">
    <location>
        <begin position="111"/>
        <end position="145"/>
    </location>
</feature>
<dbReference type="AlphaFoldDB" id="A0A060T3Y6"/>
<dbReference type="Pfam" id="PF00096">
    <property type="entry name" value="zf-C2H2"/>
    <property type="match status" value="2"/>
</dbReference>
<evidence type="ECO:0000256" key="9">
    <source>
        <dbReference type="PROSITE-ProRule" id="PRU00042"/>
    </source>
</evidence>
<evidence type="ECO:0000313" key="12">
    <source>
        <dbReference type="EMBL" id="CDP35519.1"/>
    </source>
</evidence>
<dbReference type="PANTHER" id="PTHR23235:SF120">
    <property type="entry name" value="KRUPPEL-LIKE FACTOR 15"/>
    <property type="match status" value="1"/>
</dbReference>
<dbReference type="Gene3D" id="3.30.160.60">
    <property type="entry name" value="Classic Zinc Finger"/>
    <property type="match status" value="3"/>
</dbReference>
<evidence type="ECO:0000256" key="4">
    <source>
        <dbReference type="ARBA" id="ARBA00022771"/>
    </source>
</evidence>
<reference evidence="12" key="1">
    <citation type="submission" date="2014-02" db="EMBL/GenBank/DDBJ databases">
        <authorList>
            <person name="Genoscope - CEA"/>
        </authorList>
    </citation>
    <scope>NUCLEOTIDE SEQUENCE</scope>
    <source>
        <strain evidence="12">LS3</strain>
    </source>
</reference>
<keyword evidence="7" id="KW-0804">Transcription</keyword>
<feature type="region of interest" description="Disordered" evidence="10">
    <location>
        <begin position="367"/>
        <end position="425"/>
    </location>
</feature>
<keyword evidence="4 9" id="KW-0863">Zinc-finger</keyword>
<feature type="domain" description="C2H2-type" evidence="11">
    <location>
        <begin position="309"/>
        <end position="336"/>
    </location>
</feature>
<dbReference type="FunFam" id="3.30.160.60:FF:001752">
    <property type="entry name" value="Transcriptional factor SWI5"/>
    <property type="match status" value="1"/>
</dbReference>
<feature type="domain" description="C2H2-type" evidence="11">
    <location>
        <begin position="279"/>
        <end position="308"/>
    </location>
</feature>
<keyword evidence="3" id="KW-0677">Repeat</keyword>
<dbReference type="EMBL" id="HG937693">
    <property type="protein sequence ID" value="CDP35519.1"/>
    <property type="molecule type" value="Genomic_DNA"/>
</dbReference>
<evidence type="ECO:0000256" key="7">
    <source>
        <dbReference type="ARBA" id="ARBA00023163"/>
    </source>
</evidence>
<evidence type="ECO:0000256" key="2">
    <source>
        <dbReference type="ARBA" id="ARBA00022723"/>
    </source>
</evidence>
<dbReference type="FunFam" id="3.30.160.60:FF:000100">
    <property type="entry name" value="Zinc finger 45-like"/>
    <property type="match status" value="1"/>
</dbReference>
<comment type="subcellular location">
    <subcellularLocation>
        <location evidence="1">Nucleus</location>
    </subcellularLocation>
</comment>
<dbReference type="PROSITE" id="PS00028">
    <property type="entry name" value="ZINC_FINGER_C2H2_1"/>
    <property type="match status" value="2"/>
</dbReference>
<evidence type="ECO:0000256" key="6">
    <source>
        <dbReference type="ARBA" id="ARBA00023015"/>
    </source>
</evidence>
<dbReference type="PANTHER" id="PTHR23235">
    <property type="entry name" value="KRUEPPEL-LIKE TRANSCRIPTION FACTOR"/>
    <property type="match status" value="1"/>
</dbReference>
<feature type="compositionally biased region" description="Low complexity" evidence="10">
    <location>
        <begin position="113"/>
        <end position="128"/>
    </location>
</feature>
<dbReference type="SUPFAM" id="SSF57667">
    <property type="entry name" value="beta-beta-alpha zinc fingers"/>
    <property type="match status" value="2"/>
</dbReference>
<dbReference type="GO" id="GO:0000981">
    <property type="term" value="F:DNA-binding transcription factor activity, RNA polymerase II-specific"/>
    <property type="evidence" value="ECO:0007669"/>
    <property type="project" value="TreeGrafter"/>
</dbReference>
<sequence>MESPVQGHWQPAKNFEDQFIQNARAYAEMKPMPMPHEDLGPYLNQYSEYDTMLQDSLTSSIQDLDIPYSNPATTPTPTQYNQMTITPATLAKYSKIMMMGGPDGADGLKMQMPTPESSPAKSSPESSSYHAPMTPYTDAEMGPYSTPSSNVPFKSYVNPMNGGLTVPRLGPYDDGSDAYFSSPEIPSPTLQGSGGGFGAVPGPISDTSSPYTASPAMFDSQDQAAGIAWQPVVTAPKDDESQLIIKSQQSSGKQSNRKSCLPPGKVDSYMAGLNCDGQFECLFPNCNKLFKRRYNVRSHIQTHLCDRPYSCEVCGSSFVRPHDLRRHEKCHQDERPFTCPCGKSFTRHDALQRHRMRLICSGGIEVPGRPRKVPAKRGRPRKNPLPHSSSSESDSDQQSPLTSPEQNQECFDPRDSLLQAPGSWR</sequence>
<dbReference type="GO" id="GO:0000978">
    <property type="term" value="F:RNA polymerase II cis-regulatory region sequence-specific DNA binding"/>
    <property type="evidence" value="ECO:0007669"/>
    <property type="project" value="TreeGrafter"/>
</dbReference>
<feature type="compositionally biased region" description="Basic residues" evidence="10">
    <location>
        <begin position="369"/>
        <end position="384"/>
    </location>
</feature>
<reference evidence="12" key="2">
    <citation type="submission" date="2014-06" db="EMBL/GenBank/DDBJ databases">
        <title>The complete genome of Blastobotrys (Arxula) adeninivorans LS3 - a yeast of biotechnological interest.</title>
        <authorList>
            <person name="Kunze G."/>
            <person name="Gaillardin C."/>
            <person name="Czernicka M."/>
            <person name="Durrens P."/>
            <person name="Martin T."/>
            <person name="Boer E."/>
            <person name="Gabaldon T."/>
            <person name="Cruz J."/>
            <person name="Talla E."/>
            <person name="Marck C."/>
            <person name="Goffeau A."/>
            <person name="Barbe V."/>
            <person name="Baret P."/>
            <person name="Baronian K."/>
            <person name="Beier S."/>
            <person name="Bleykasten C."/>
            <person name="Bode R."/>
            <person name="Casaregola S."/>
            <person name="Despons L."/>
            <person name="Fairhead C."/>
            <person name="Giersberg M."/>
            <person name="Gierski P."/>
            <person name="Hahnel U."/>
            <person name="Hartmann A."/>
            <person name="Jankowska D."/>
            <person name="Jubin C."/>
            <person name="Jung P."/>
            <person name="Lafontaine I."/>
            <person name="Leh-Louis V."/>
            <person name="Lemaire M."/>
            <person name="Marcet-Houben M."/>
            <person name="Mascher M."/>
            <person name="Morel G."/>
            <person name="Richard G.-F."/>
            <person name="Riechen J."/>
            <person name="Sacerdot C."/>
            <person name="Sarkar A."/>
            <person name="Savel G."/>
            <person name="Schacherer J."/>
            <person name="Sherman D."/>
            <person name="Straub M.-L."/>
            <person name="Stein N."/>
            <person name="Thierry A."/>
            <person name="Trautwein-Schult A."/>
            <person name="Westhof E."/>
            <person name="Worch S."/>
            <person name="Dujon B."/>
            <person name="Souciet J.-L."/>
            <person name="Wincker P."/>
            <person name="Scholz U."/>
            <person name="Neuveglise N."/>
        </authorList>
    </citation>
    <scope>NUCLEOTIDE SEQUENCE</scope>
    <source>
        <strain evidence="12">LS3</strain>
    </source>
</reference>
<evidence type="ECO:0000256" key="5">
    <source>
        <dbReference type="ARBA" id="ARBA00022833"/>
    </source>
</evidence>
<evidence type="ECO:0000256" key="10">
    <source>
        <dbReference type="SAM" id="MobiDB-lite"/>
    </source>
</evidence>
<evidence type="ECO:0000256" key="8">
    <source>
        <dbReference type="ARBA" id="ARBA00023242"/>
    </source>
</evidence>
<keyword evidence="6" id="KW-0805">Transcription regulation</keyword>
<keyword evidence="8" id="KW-0539">Nucleus</keyword>
<feature type="compositionally biased region" description="Polar residues" evidence="10">
    <location>
        <begin position="400"/>
        <end position="409"/>
    </location>
</feature>